<reference evidence="1 2" key="1">
    <citation type="journal article" date="2017" name="Antonie Van Leeuwenhoek">
        <title>Rhizobium rhizosphaerae sp. nov., a novel species isolated from rice rhizosphere.</title>
        <authorList>
            <person name="Zhao J.J."/>
            <person name="Zhang J."/>
            <person name="Zhang R.J."/>
            <person name="Zhang C.W."/>
            <person name="Yin H.Q."/>
            <person name="Zhang X.X."/>
        </authorList>
    </citation>
    <scope>NUCLEOTIDE SEQUENCE [LARGE SCALE GENOMIC DNA]</scope>
    <source>
        <strain evidence="1 2">S18K6</strain>
    </source>
</reference>
<dbReference type="Proteomes" id="UP000006320">
    <property type="component" value="Unassembled WGS sequence"/>
</dbReference>
<dbReference type="AlphaFoldDB" id="A0AAV3UYM6"/>
<name>A0AAV3UYM6_9ALTE</name>
<evidence type="ECO:0000313" key="1">
    <source>
        <dbReference type="EMBL" id="GAC09839.1"/>
    </source>
</evidence>
<evidence type="ECO:0000313" key="2">
    <source>
        <dbReference type="Proteomes" id="UP000006320"/>
    </source>
</evidence>
<organism evidence="1 2">
    <name type="scientific">Paraglaciecola chathamensis S18K6</name>
    <dbReference type="NCBI Taxonomy" id="1127672"/>
    <lineage>
        <taxon>Bacteria</taxon>
        <taxon>Pseudomonadati</taxon>
        <taxon>Pseudomonadota</taxon>
        <taxon>Gammaproteobacteria</taxon>
        <taxon>Alteromonadales</taxon>
        <taxon>Alteromonadaceae</taxon>
        <taxon>Paraglaciecola</taxon>
    </lineage>
</organism>
<protein>
    <submittedName>
        <fullName evidence="1">Uncharacterized protein</fullName>
    </submittedName>
</protein>
<comment type="caution">
    <text evidence="1">The sequence shown here is derived from an EMBL/GenBank/DDBJ whole genome shotgun (WGS) entry which is preliminary data.</text>
</comment>
<proteinExistence type="predicted"/>
<accession>A0AAV3UYM6</accession>
<dbReference type="EMBL" id="BAEM01000029">
    <property type="protein sequence ID" value="GAC09839.1"/>
    <property type="molecule type" value="Genomic_DNA"/>
</dbReference>
<gene>
    <name evidence="1" type="ORF">GCHA_1888</name>
</gene>
<sequence length="50" mass="5759">MFLTGLFSDSNWLCRLLIFTIQKFIDETPTTQLLRFSGAFSEPFLQILSA</sequence>